<evidence type="ECO:0000313" key="5">
    <source>
        <dbReference type="EMBL" id="EJC83217.1"/>
    </source>
</evidence>
<dbReference type="Pfam" id="PF04972">
    <property type="entry name" value="BON"/>
    <property type="match status" value="1"/>
</dbReference>
<dbReference type="CDD" id="cd04586">
    <property type="entry name" value="CBS_pair_BON_assoc"/>
    <property type="match status" value="1"/>
</dbReference>
<dbReference type="InterPro" id="IPR051257">
    <property type="entry name" value="Diverse_CBS-Domain"/>
</dbReference>
<keyword evidence="1 2" id="KW-0129">CBS domain</keyword>
<sequence length="223" mass="24194">MLVKDVMTTTIVTVSPDNSVRQAAKLMADRQVSGIPVVDDDGRLIGLISEGDLIRRTELSSGAFLLKAEMGLGPDERANAFVKRCAWRVGDVMTPNPVTIFEDAPLSRVAGLMQEHGIKRIPVLRAGKLVGIVSRADLLQVIYLAKPDNTATGDEAIRRSILVRLAENTGLECLDVSVTVTDGIVHFWGKVETEACRKAARVLAERVHGVLGVVEHFPDPPPR</sequence>
<dbReference type="OrthoDB" id="9783590at2"/>
<dbReference type="PIRSF" id="PIRSF036990">
    <property type="entry name" value="UCP036990_CBS_BON"/>
    <property type="match status" value="1"/>
</dbReference>
<dbReference type="PANTHER" id="PTHR43080:SF26">
    <property type="entry name" value="REGULATORY PROTEIN"/>
    <property type="match status" value="1"/>
</dbReference>
<reference evidence="5 6" key="1">
    <citation type="submission" date="2012-02" db="EMBL/GenBank/DDBJ databases">
        <title>Improved High-Quality Draft Sequence of Rhizobium leguminosarum bv. trifolii WSM2297.</title>
        <authorList>
            <consortium name="US DOE Joint Genome Institute"/>
            <person name="Lucas S."/>
            <person name="Han J."/>
            <person name="Lapidus A."/>
            <person name="Cheng J.-F."/>
            <person name="Goodwin L."/>
            <person name="Pitluck S."/>
            <person name="Peters L."/>
            <person name="Ovchinnikova G."/>
            <person name="Zhang X."/>
            <person name="Detter J.C."/>
            <person name="Han C."/>
            <person name="Tapia R."/>
            <person name="Land M."/>
            <person name="Hauser L."/>
            <person name="Kyrpides N."/>
            <person name="Ivanova N."/>
            <person name="Pagani I."/>
            <person name="Brau L."/>
            <person name="Yates R."/>
            <person name="O'Hara G."/>
            <person name="Rui T."/>
            <person name="Howieson J."/>
            <person name="Reeve W."/>
            <person name="Woyke T."/>
        </authorList>
    </citation>
    <scope>NUCLEOTIDE SEQUENCE [LARGE SCALE GENOMIC DNA]</scope>
    <source>
        <strain evidence="5 6">WSM2297</strain>
    </source>
</reference>
<dbReference type="PROSITE" id="PS51371">
    <property type="entry name" value="CBS"/>
    <property type="match status" value="2"/>
</dbReference>
<dbReference type="RefSeq" id="WP_003577892.1">
    <property type="nucleotide sequence ID" value="NZ_JH719394.1"/>
</dbReference>
<feature type="domain" description="BON" evidence="3">
    <location>
        <begin position="153"/>
        <end position="221"/>
    </location>
</feature>
<organism evidence="5 6">
    <name type="scientific">Rhizobium leguminosarum bv. trifolii WSM2297</name>
    <dbReference type="NCBI Taxonomy" id="754762"/>
    <lineage>
        <taxon>Bacteria</taxon>
        <taxon>Pseudomonadati</taxon>
        <taxon>Pseudomonadota</taxon>
        <taxon>Alphaproteobacteria</taxon>
        <taxon>Hyphomicrobiales</taxon>
        <taxon>Rhizobiaceae</taxon>
        <taxon>Rhizobium/Agrobacterium group</taxon>
        <taxon>Rhizobium</taxon>
    </lineage>
</organism>
<dbReference type="HOGENOM" id="CLU_040681_1_0_5"/>
<dbReference type="SMART" id="SM00116">
    <property type="entry name" value="CBS"/>
    <property type="match status" value="2"/>
</dbReference>
<evidence type="ECO:0000256" key="2">
    <source>
        <dbReference type="PROSITE-ProRule" id="PRU00703"/>
    </source>
</evidence>
<dbReference type="InterPro" id="IPR000644">
    <property type="entry name" value="CBS_dom"/>
</dbReference>
<dbReference type="InterPro" id="IPR017080">
    <property type="entry name" value="UCP036990_CBS_BON"/>
</dbReference>
<proteinExistence type="predicted"/>
<evidence type="ECO:0000259" key="3">
    <source>
        <dbReference type="PROSITE" id="PS50914"/>
    </source>
</evidence>
<feature type="domain" description="CBS" evidence="4">
    <location>
        <begin position="7"/>
        <end position="64"/>
    </location>
</feature>
<dbReference type="EMBL" id="JH719394">
    <property type="protein sequence ID" value="EJC83217.1"/>
    <property type="molecule type" value="Genomic_DNA"/>
</dbReference>
<protein>
    <submittedName>
        <fullName evidence="5">Putative signal-transduction protein containing cAMP-binding and CBS domains</fullName>
    </submittedName>
</protein>
<accession>J0CI27</accession>
<dbReference type="AlphaFoldDB" id="J0CI27"/>
<evidence type="ECO:0000313" key="6">
    <source>
        <dbReference type="Proteomes" id="UP000005732"/>
    </source>
</evidence>
<dbReference type="Gene3D" id="3.30.1340.30">
    <property type="match status" value="1"/>
</dbReference>
<dbReference type="Pfam" id="PF00571">
    <property type="entry name" value="CBS"/>
    <property type="match status" value="2"/>
</dbReference>
<dbReference type="Proteomes" id="UP000005732">
    <property type="component" value="Unassembled WGS sequence"/>
</dbReference>
<name>J0CI27_RHILT</name>
<dbReference type="InterPro" id="IPR007055">
    <property type="entry name" value="BON_dom"/>
</dbReference>
<dbReference type="InterPro" id="IPR046342">
    <property type="entry name" value="CBS_dom_sf"/>
</dbReference>
<dbReference type="PROSITE" id="PS50914">
    <property type="entry name" value="BON"/>
    <property type="match status" value="1"/>
</dbReference>
<dbReference type="SUPFAM" id="SSF54631">
    <property type="entry name" value="CBS-domain pair"/>
    <property type="match status" value="1"/>
</dbReference>
<feature type="domain" description="CBS" evidence="4">
    <location>
        <begin position="93"/>
        <end position="152"/>
    </location>
</feature>
<gene>
    <name evidence="5" type="ORF">Rleg4DRAFT_4957</name>
</gene>
<dbReference type="PANTHER" id="PTHR43080">
    <property type="entry name" value="CBS DOMAIN-CONTAINING PROTEIN CBSX3, MITOCHONDRIAL"/>
    <property type="match status" value="1"/>
</dbReference>
<dbReference type="Gene3D" id="3.10.580.10">
    <property type="entry name" value="CBS-domain"/>
    <property type="match status" value="1"/>
</dbReference>
<evidence type="ECO:0000256" key="1">
    <source>
        <dbReference type="ARBA" id="ARBA00023122"/>
    </source>
</evidence>
<evidence type="ECO:0000259" key="4">
    <source>
        <dbReference type="PROSITE" id="PS51371"/>
    </source>
</evidence>